<feature type="compositionally biased region" description="Polar residues" evidence="1">
    <location>
        <begin position="55"/>
        <end position="77"/>
    </location>
</feature>
<evidence type="ECO:0000313" key="3">
    <source>
        <dbReference type="Proteomes" id="UP001418222"/>
    </source>
</evidence>
<protein>
    <submittedName>
        <fullName evidence="2">Uncharacterized protein</fullName>
    </submittedName>
</protein>
<organism evidence="2 3">
    <name type="scientific">Platanthera zijinensis</name>
    <dbReference type="NCBI Taxonomy" id="2320716"/>
    <lineage>
        <taxon>Eukaryota</taxon>
        <taxon>Viridiplantae</taxon>
        <taxon>Streptophyta</taxon>
        <taxon>Embryophyta</taxon>
        <taxon>Tracheophyta</taxon>
        <taxon>Spermatophyta</taxon>
        <taxon>Magnoliopsida</taxon>
        <taxon>Liliopsida</taxon>
        <taxon>Asparagales</taxon>
        <taxon>Orchidaceae</taxon>
        <taxon>Orchidoideae</taxon>
        <taxon>Orchideae</taxon>
        <taxon>Orchidinae</taxon>
        <taxon>Platanthera</taxon>
    </lineage>
</organism>
<feature type="region of interest" description="Disordered" evidence="1">
    <location>
        <begin position="34"/>
        <end position="120"/>
    </location>
</feature>
<sequence length="120" mass="12505">MESASSVSLFLASLSLLLVSLSLLFVKDFLLSNHPKKPSRRNSLLPQPLHFSPFSPKSSSTAVLSLRSPTFSDTSTHSTDPYSAPASPPSPTPLSASLTPRSATPCSSTTAPPSPTALPA</sequence>
<evidence type="ECO:0000313" key="2">
    <source>
        <dbReference type="EMBL" id="KAK8930521.1"/>
    </source>
</evidence>
<dbReference type="Proteomes" id="UP001418222">
    <property type="component" value="Unassembled WGS sequence"/>
</dbReference>
<proteinExistence type="predicted"/>
<comment type="caution">
    <text evidence="2">The sequence shown here is derived from an EMBL/GenBank/DDBJ whole genome shotgun (WGS) entry which is preliminary data.</text>
</comment>
<gene>
    <name evidence="2" type="ORF">KSP39_PZI016391</name>
</gene>
<feature type="compositionally biased region" description="Low complexity" evidence="1">
    <location>
        <begin position="93"/>
        <end position="111"/>
    </location>
</feature>
<accession>A0AAP0G0D4</accession>
<keyword evidence="3" id="KW-1185">Reference proteome</keyword>
<dbReference type="EMBL" id="JBBWWQ010000014">
    <property type="protein sequence ID" value="KAK8930521.1"/>
    <property type="molecule type" value="Genomic_DNA"/>
</dbReference>
<evidence type="ECO:0000256" key="1">
    <source>
        <dbReference type="SAM" id="MobiDB-lite"/>
    </source>
</evidence>
<dbReference type="AlphaFoldDB" id="A0AAP0G0D4"/>
<reference evidence="2 3" key="1">
    <citation type="journal article" date="2022" name="Nat. Plants">
        <title>Genomes of leafy and leafless Platanthera orchids illuminate the evolution of mycoheterotrophy.</title>
        <authorList>
            <person name="Li M.H."/>
            <person name="Liu K.W."/>
            <person name="Li Z."/>
            <person name="Lu H.C."/>
            <person name="Ye Q.L."/>
            <person name="Zhang D."/>
            <person name="Wang J.Y."/>
            <person name="Li Y.F."/>
            <person name="Zhong Z.M."/>
            <person name="Liu X."/>
            <person name="Yu X."/>
            <person name="Liu D.K."/>
            <person name="Tu X.D."/>
            <person name="Liu B."/>
            <person name="Hao Y."/>
            <person name="Liao X.Y."/>
            <person name="Jiang Y.T."/>
            <person name="Sun W.H."/>
            <person name="Chen J."/>
            <person name="Chen Y.Q."/>
            <person name="Ai Y."/>
            <person name="Zhai J.W."/>
            <person name="Wu S.S."/>
            <person name="Zhou Z."/>
            <person name="Hsiao Y.Y."/>
            <person name="Wu W.L."/>
            <person name="Chen Y.Y."/>
            <person name="Lin Y.F."/>
            <person name="Hsu J.L."/>
            <person name="Li C.Y."/>
            <person name="Wang Z.W."/>
            <person name="Zhao X."/>
            <person name="Zhong W.Y."/>
            <person name="Ma X.K."/>
            <person name="Ma L."/>
            <person name="Huang J."/>
            <person name="Chen G.Z."/>
            <person name="Huang M.Z."/>
            <person name="Huang L."/>
            <person name="Peng D.H."/>
            <person name="Luo Y.B."/>
            <person name="Zou S.Q."/>
            <person name="Chen S.P."/>
            <person name="Lan S."/>
            <person name="Tsai W.C."/>
            <person name="Van de Peer Y."/>
            <person name="Liu Z.J."/>
        </authorList>
    </citation>
    <scope>NUCLEOTIDE SEQUENCE [LARGE SCALE GENOMIC DNA]</scope>
    <source>
        <strain evidence="2">Lor287</strain>
    </source>
</reference>
<name>A0AAP0G0D4_9ASPA</name>